<dbReference type="Proteomes" id="UP001589776">
    <property type="component" value="Unassembled WGS sequence"/>
</dbReference>
<dbReference type="Pfam" id="PF01479">
    <property type="entry name" value="S4"/>
    <property type="match status" value="1"/>
</dbReference>
<feature type="domain" description="RNA-binding S4" evidence="5">
    <location>
        <begin position="1"/>
        <end position="60"/>
    </location>
</feature>
<keyword evidence="3" id="KW-0694">RNA-binding</keyword>
<dbReference type="SUPFAM" id="SSF55120">
    <property type="entry name" value="Pseudouridine synthase"/>
    <property type="match status" value="1"/>
</dbReference>
<accession>A0ABV6DGL7</accession>
<dbReference type="PROSITE" id="PS01149">
    <property type="entry name" value="PSI_RSU"/>
    <property type="match status" value="1"/>
</dbReference>
<dbReference type="InterPro" id="IPR036986">
    <property type="entry name" value="S4_RNA-bd_sf"/>
</dbReference>
<dbReference type="CDD" id="cd00165">
    <property type="entry name" value="S4"/>
    <property type="match status" value="1"/>
</dbReference>
<dbReference type="Gene3D" id="3.30.70.1560">
    <property type="entry name" value="Alpha-L RNA-binding motif"/>
    <property type="match status" value="1"/>
</dbReference>
<dbReference type="PANTHER" id="PTHR47683">
    <property type="entry name" value="PSEUDOURIDINE SYNTHASE FAMILY PROTEIN-RELATED"/>
    <property type="match status" value="1"/>
</dbReference>
<dbReference type="InterPro" id="IPR020094">
    <property type="entry name" value="TruA/RsuA/RluB/E/F_N"/>
</dbReference>
<dbReference type="InterPro" id="IPR000748">
    <property type="entry name" value="PsdUridine_synth_RsuA/RluB/E/F"/>
</dbReference>
<gene>
    <name evidence="6" type="ORF">ACFFK0_04835</name>
</gene>
<reference evidence="6 7" key="1">
    <citation type="submission" date="2024-09" db="EMBL/GenBank/DDBJ databases">
        <authorList>
            <person name="Sun Q."/>
            <person name="Mori K."/>
        </authorList>
    </citation>
    <scope>NUCLEOTIDE SEQUENCE [LARGE SCALE GENOMIC DNA]</scope>
    <source>
        <strain evidence="6 7">CCM 7759</strain>
    </source>
</reference>
<dbReference type="GO" id="GO:0016853">
    <property type="term" value="F:isomerase activity"/>
    <property type="evidence" value="ECO:0007669"/>
    <property type="project" value="UniProtKB-KW"/>
</dbReference>
<dbReference type="NCBIfam" id="TIGR00093">
    <property type="entry name" value="pseudouridine synthase"/>
    <property type="match status" value="1"/>
</dbReference>
<protein>
    <recommendedName>
        <fullName evidence="4">Pseudouridine synthase</fullName>
        <ecNumber evidence="4">5.4.99.-</ecNumber>
    </recommendedName>
</protein>
<evidence type="ECO:0000256" key="4">
    <source>
        <dbReference type="RuleBase" id="RU003887"/>
    </source>
</evidence>
<organism evidence="6 7">
    <name type="scientific">Paenibacillus chartarius</name>
    <dbReference type="NCBI Taxonomy" id="747481"/>
    <lineage>
        <taxon>Bacteria</taxon>
        <taxon>Bacillati</taxon>
        <taxon>Bacillota</taxon>
        <taxon>Bacilli</taxon>
        <taxon>Bacillales</taxon>
        <taxon>Paenibacillaceae</taxon>
        <taxon>Paenibacillus</taxon>
    </lineage>
</organism>
<comment type="similarity">
    <text evidence="1 4">Belongs to the pseudouridine synthase RsuA family.</text>
</comment>
<evidence type="ECO:0000256" key="2">
    <source>
        <dbReference type="ARBA" id="ARBA00023235"/>
    </source>
</evidence>
<keyword evidence="2 4" id="KW-0413">Isomerase</keyword>
<dbReference type="Pfam" id="PF00849">
    <property type="entry name" value="PseudoU_synth_2"/>
    <property type="match status" value="1"/>
</dbReference>
<comment type="caution">
    <text evidence="6">The sequence shown here is derived from an EMBL/GenBank/DDBJ whole genome shotgun (WGS) entry which is preliminary data.</text>
</comment>
<dbReference type="RefSeq" id="WP_377468781.1">
    <property type="nucleotide sequence ID" value="NZ_JBHLWN010000022.1"/>
</dbReference>
<name>A0ABV6DGL7_9BACL</name>
<dbReference type="EC" id="5.4.99.-" evidence="4"/>
<evidence type="ECO:0000313" key="7">
    <source>
        <dbReference type="Proteomes" id="UP001589776"/>
    </source>
</evidence>
<dbReference type="PANTHER" id="PTHR47683:SF2">
    <property type="entry name" value="RNA-BINDING S4 DOMAIN-CONTAINING PROTEIN"/>
    <property type="match status" value="1"/>
</dbReference>
<dbReference type="InterPro" id="IPR042092">
    <property type="entry name" value="PsdUridine_s_RsuA/RluB/E/F_cat"/>
</dbReference>
<evidence type="ECO:0000259" key="5">
    <source>
        <dbReference type="SMART" id="SM00363"/>
    </source>
</evidence>
<dbReference type="EMBL" id="JBHLWN010000022">
    <property type="protein sequence ID" value="MFC0211785.1"/>
    <property type="molecule type" value="Genomic_DNA"/>
</dbReference>
<dbReference type="SUPFAM" id="SSF55174">
    <property type="entry name" value="Alpha-L RNA-binding motif"/>
    <property type="match status" value="1"/>
</dbReference>
<evidence type="ECO:0000313" key="6">
    <source>
        <dbReference type="EMBL" id="MFC0211785.1"/>
    </source>
</evidence>
<dbReference type="PROSITE" id="PS50889">
    <property type="entry name" value="S4"/>
    <property type="match status" value="1"/>
</dbReference>
<sequence>MKLHAWIGDTGHCSRREAQRLIKAGRVTVDGRVAGIHTPVREDADIRIDGVRLGPRRKYVYIMLNKPVGVVCTMARSVEGNIADFISSDTAISPVGRLDKDSEGLLLLTNHGDVSQRLLHGEHEREKEYRVTVDKPLTAAALEGMAAGVEMLGTVTKPCRTEQAGERTFHIVLTQGLNRQIRRMCRAFDYRVERLQRVRIMELELGDLDMGAWRELTEAERIKLLQPLGLL</sequence>
<dbReference type="Gene3D" id="3.10.290.10">
    <property type="entry name" value="RNA-binding S4 domain"/>
    <property type="match status" value="1"/>
</dbReference>
<dbReference type="Gene3D" id="3.30.70.580">
    <property type="entry name" value="Pseudouridine synthase I, catalytic domain, N-terminal subdomain"/>
    <property type="match status" value="1"/>
</dbReference>
<evidence type="ECO:0000256" key="3">
    <source>
        <dbReference type="PROSITE-ProRule" id="PRU00182"/>
    </source>
</evidence>
<proteinExistence type="inferred from homology"/>
<evidence type="ECO:0000256" key="1">
    <source>
        <dbReference type="ARBA" id="ARBA00008348"/>
    </source>
</evidence>
<dbReference type="InterPro" id="IPR002942">
    <property type="entry name" value="S4_RNA-bd"/>
</dbReference>
<dbReference type="SMART" id="SM00363">
    <property type="entry name" value="S4"/>
    <property type="match status" value="1"/>
</dbReference>
<dbReference type="InterPro" id="IPR018496">
    <property type="entry name" value="PsdUridine_synth_RsuA/RluB_CS"/>
</dbReference>
<keyword evidence="7" id="KW-1185">Reference proteome</keyword>
<dbReference type="InterPro" id="IPR020103">
    <property type="entry name" value="PsdUridine_synth_cat_dom_sf"/>
</dbReference>
<dbReference type="InterPro" id="IPR006145">
    <property type="entry name" value="PsdUridine_synth_RsuA/RluA"/>
</dbReference>
<dbReference type="InterPro" id="IPR050343">
    <property type="entry name" value="RsuA_PseudoU_synthase"/>
</dbReference>